<evidence type="ECO:0000256" key="1">
    <source>
        <dbReference type="SAM" id="MobiDB-lite"/>
    </source>
</evidence>
<evidence type="ECO:0000313" key="3">
    <source>
        <dbReference type="Proteomes" id="UP001196413"/>
    </source>
</evidence>
<reference evidence="2" key="1">
    <citation type="submission" date="2021-06" db="EMBL/GenBank/DDBJ databases">
        <title>Parelaphostrongylus tenuis whole genome reference sequence.</title>
        <authorList>
            <person name="Garwood T.J."/>
            <person name="Larsen P.A."/>
            <person name="Fountain-Jones N.M."/>
            <person name="Garbe J.R."/>
            <person name="Macchietto M.G."/>
            <person name="Kania S.A."/>
            <person name="Gerhold R.W."/>
            <person name="Richards J.E."/>
            <person name="Wolf T.M."/>
        </authorList>
    </citation>
    <scope>NUCLEOTIDE SEQUENCE</scope>
    <source>
        <strain evidence="2">MNPRO001-30</strain>
        <tissue evidence="2">Meninges</tissue>
    </source>
</reference>
<feature type="region of interest" description="Disordered" evidence="1">
    <location>
        <begin position="47"/>
        <end position="70"/>
    </location>
</feature>
<organism evidence="2 3">
    <name type="scientific">Parelaphostrongylus tenuis</name>
    <name type="common">Meningeal worm</name>
    <dbReference type="NCBI Taxonomy" id="148309"/>
    <lineage>
        <taxon>Eukaryota</taxon>
        <taxon>Metazoa</taxon>
        <taxon>Ecdysozoa</taxon>
        <taxon>Nematoda</taxon>
        <taxon>Chromadorea</taxon>
        <taxon>Rhabditida</taxon>
        <taxon>Rhabditina</taxon>
        <taxon>Rhabditomorpha</taxon>
        <taxon>Strongyloidea</taxon>
        <taxon>Metastrongylidae</taxon>
        <taxon>Parelaphostrongylus</taxon>
    </lineage>
</organism>
<gene>
    <name evidence="2" type="ORF">KIN20_024736</name>
</gene>
<keyword evidence="3" id="KW-1185">Reference proteome</keyword>
<comment type="caution">
    <text evidence="2">The sequence shown here is derived from an EMBL/GenBank/DDBJ whole genome shotgun (WGS) entry which is preliminary data.</text>
</comment>
<dbReference type="EMBL" id="JAHQIW010005012">
    <property type="protein sequence ID" value="KAJ1364612.1"/>
    <property type="molecule type" value="Genomic_DNA"/>
</dbReference>
<evidence type="ECO:0000313" key="2">
    <source>
        <dbReference type="EMBL" id="KAJ1364612.1"/>
    </source>
</evidence>
<dbReference type="AlphaFoldDB" id="A0AAD5N8H6"/>
<accession>A0AAD5N8H6</accession>
<proteinExistence type="predicted"/>
<name>A0AAD5N8H6_PARTN</name>
<dbReference type="Proteomes" id="UP001196413">
    <property type="component" value="Unassembled WGS sequence"/>
</dbReference>
<sequence>MRVTVDSYRFEEVFHGEKSFYELVEENFNDRLQTANRYEIVEFKMEEQSENGDRRMSEPQMPIAKRTNHNTVKQNEQDIVRQFFLTGDEESWRG</sequence>
<protein>
    <submittedName>
        <fullName evidence="2">Uncharacterized protein</fullName>
    </submittedName>
</protein>
<feature type="compositionally biased region" description="Basic and acidic residues" evidence="1">
    <location>
        <begin position="47"/>
        <end position="57"/>
    </location>
</feature>